<dbReference type="PANTHER" id="PTHR12147">
    <property type="entry name" value="METALLOPEPTIDASE M28 FAMILY MEMBER"/>
    <property type="match status" value="1"/>
</dbReference>
<dbReference type="InterPro" id="IPR007484">
    <property type="entry name" value="Peptidase_M28"/>
</dbReference>
<feature type="domain" description="Peptidase M28" evidence="1">
    <location>
        <begin position="99"/>
        <end position="298"/>
    </location>
</feature>
<dbReference type="GO" id="GO:0008235">
    <property type="term" value="F:metalloexopeptidase activity"/>
    <property type="evidence" value="ECO:0007669"/>
    <property type="project" value="InterPro"/>
</dbReference>
<accession>A0A934M5B3</accession>
<dbReference type="EMBL" id="JAEEGB010000005">
    <property type="protein sequence ID" value="MBI6871846.1"/>
    <property type="molecule type" value="Genomic_DNA"/>
</dbReference>
<dbReference type="Pfam" id="PF04389">
    <property type="entry name" value="Peptidase_M28"/>
    <property type="match status" value="1"/>
</dbReference>
<evidence type="ECO:0000313" key="2">
    <source>
        <dbReference type="EMBL" id="MBI6871846.1"/>
    </source>
</evidence>
<comment type="caution">
    <text evidence="2">The sequence shown here is derived from an EMBL/GenBank/DDBJ whole genome shotgun (WGS) entry which is preliminary data.</text>
</comment>
<dbReference type="Proteomes" id="UP000622687">
    <property type="component" value="Unassembled WGS sequence"/>
</dbReference>
<gene>
    <name evidence="2" type="ORF">I6U51_03885</name>
</gene>
<sequence length="312" mass="34462">MIKQSTQGDGQVAQSTQVQTPVKIPNTKEIVNTLCSDEFQGRLTGSKGNEKAGEYIAKIFKDIGLNPLFGNSYYEKYSQKIASTYRGDENNAKTKTVNNVVGVIRGKDSKKAVIISAHFDHLGYVNGKINRGALDNASGISALVEIAHILKEKSKDKPFNMDIVLCAFNGEEEFMEGSRAFVQDIKSKHLYSSSLYNINIDCIGAKNAGKNLALHNESRLSEKLYDAVESTFKKNNISFADSKVQGGSDHFSFQAEGIPNIFIVQENIEKLANKPTDTPDILDYDQIDKIANAICDFVEANDGVEFPNWRSN</sequence>
<dbReference type="SUPFAM" id="SSF53187">
    <property type="entry name" value="Zn-dependent exopeptidases"/>
    <property type="match status" value="1"/>
</dbReference>
<evidence type="ECO:0000313" key="3">
    <source>
        <dbReference type="Proteomes" id="UP000622687"/>
    </source>
</evidence>
<evidence type="ECO:0000259" key="1">
    <source>
        <dbReference type="Pfam" id="PF04389"/>
    </source>
</evidence>
<keyword evidence="3" id="KW-1185">Reference proteome</keyword>
<dbReference type="GO" id="GO:0006508">
    <property type="term" value="P:proteolysis"/>
    <property type="evidence" value="ECO:0007669"/>
    <property type="project" value="InterPro"/>
</dbReference>
<protein>
    <submittedName>
        <fullName evidence="2">M28 family peptidase</fullName>
    </submittedName>
</protein>
<dbReference type="InterPro" id="IPR045175">
    <property type="entry name" value="M28_fam"/>
</dbReference>
<organism evidence="2 3">
    <name type="scientific">Clostridium aciditolerans</name>
    <dbReference type="NCBI Taxonomy" id="339861"/>
    <lineage>
        <taxon>Bacteria</taxon>
        <taxon>Bacillati</taxon>
        <taxon>Bacillota</taxon>
        <taxon>Clostridia</taxon>
        <taxon>Eubacteriales</taxon>
        <taxon>Clostridiaceae</taxon>
        <taxon>Clostridium</taxon>
    </lineage>
</organism>
<reference evidence="2" key="1">
    <citation type="submission" date="2020-12" db="EMBL/GenBank/DDBJ databases">
        <title>Clostridium thailandense sp. nov., a novel acetogenic bacterium isolated from peat land soil in Thailand.</title>
        <authorList>
            <person name="Chaikitkaew S."/>
            <person name="Birkeland N.K."/>
        </authorList>
    </citation>
    <scope>NUCLEOTIDE SEQUENCE</scope>
    <source>
        <strain evidence="2">DSM 17425</strain>
    </source>
</reference>
<name>A0A934M5B3_9CLOT</name>
<dbReference type="Gene3D" id="3.40.630.10">
    <property type="entry name" value="Zn peptidases"/>
    <property type="match status" value="1"/>
</dbReference>
<dbReference type="PANTHER" id="PTHR12147:SF26">
    <property type="entry name" value="PEPTIDASE M28 DOMAIN-CONTAINING PROTEIN"/>
    <property type="match status" value="1"/>
</dbReference>
<proteinExistence type="predicted"/>
<dbReference type="AlphaFoldDB" id="A0A934M5B3"/>